<sequence length="223" mass="23582">MSNFARTERQRLADLLTAAGPEAPTLCAGWTARDLAAHLLLRERRADAAPGIRVKALAGWTAKVQAGYAARPYEESVRVFRAGPPRFSPFALARVDEAANTVEYFVHAEDVRRAQGGERGWEQGGGPEDVPAGLAAALWRRLPLLARLEAGRKSPVRLALVSPGRGRIEVGPAGAEVVEVTGEPGELVLFAFGRGARAALTVEGAEGAVAALRAALPLPPADR</sequence>
<reference evidence="2 3" key="1">
    <citation type="journal article" date="2019" name="Int. J. Syst. Evol. Microbiol.">
        <title>The Global Catalogue of Microorganisms (GCM) 10K type strain sequencing project: providing services to taxonomists for standard genome sequencing and annotation.</title>
        <authorList>
            <consortium name="The Broad Institute Genomics Platform"/>
            <consortium name="The Broad Institute Genome Sequencing Center for Infectious Disease"/>
            <person name="Wu L."/>
            <person name="Ma J."/>
        </authorList>
    </citation>
    <scope>NUCLEOTIDE SEQUENCE [LARGE SCALE GENOMIC DNA]</scope>
    <source>
        <strain evidence="2 3">JCM 14560</strain>
    </source>
</reference>
<dbReference type="InterPro" id="IPR017517">
    <property type="entry name" value="Maleyloyr_isom"/>
</dbReference>
<dbReference type="InterPro" id="IPR024344">
    <property type="entry name" value="MDMPI_metal-binding"/>
</dbReference>
<feature type="domain" description="Mycothiol-dependent maleylpyruvate isomerase metal-binding" evidence="1">
    <location>
        <begin position="9"/>
        <end position="138"/>
    </location>
</feature>
<gene>
    <name evidence="2" type="ORF">GCM10009760_39990</name>
</gene>
<evidence type="ECO:0000259" key="1">
    <source>
        <dbReference type="Pfam" id="PF11716"/>
    </source>
</evidence>
<dbReference type="RefSeq" id="WP_344466921.1">
    <property type="nucleotide sequence ID" value="NZ_BAAANT010000023.1"/>
</dbReference>
<organism evidence="2 3">
    <name type="scientific">Kitasatospora kazusensis</name>
    <dbReference type="NCBI Taxonomy" id="407974"/>
    <lineage>
        <taxon>Bacteria</taxon>
        <taxon>Bacillati</taxon>
        <taxon>Actinomycetota</taxon>
        <taxon>Actinomycetes</taxon>
        <taxon>Kitasatosporales</taxon>
        <taxon>Streptomycetaceae</taxon>
        <taxon>Kitasatospora</taxon>
    </lineage>
</organism>
<evidence type="ECO:0000313" key="3">
    <source>
        <dbReference type="Proteomes" id="UP001422759"/>
    </source>
</evidence>
<name>A0ABN2ZV79_9ACTN</name>
<dbReference type="Proteomes" id="UP001422759">
    <property type="component" value="Unassembled WGS sequence"/>
</dbReference>
<dbReference type="SUPFAM" id="SSF109854">
    <property type="entry name" value="DinB/YfiT-like putative metalloenzymes"/>
    <property type="match status" value="1"/>
</dbReference>
<dbReference type="EMBL" id="BAAANT010000023">
    <property type="protein sequence ID" value="GAA2148241.1"/>
    <property type="molecule type" value="Genomic_DNA"/>
</dbReference>
<dbReference type="InterPro" id="IPR017519">
    <property type="entry name" value="CHP03085"/>
</dbReference>
<keyword evidence="3" id="KW-1185">Reference proteome</keyword>
<dbReference type="InterPro" id="IPR034660">
    <property type="entry name" value="DinB/YfiT-like"/>
</dbReference>
<dbReference type="Pfam" id="PF11716">
    <property type="entry name" value="MDMPI_N"/>
    <property type="match status" value="1"/>
</dbReference>
<protein>
    <submittedName>
        <fullName evidence="2">TIGR03085 family metal-binding protein</fullName>
    </submittedName>
</protein>
<comment type="caution">
    <text evidence="2">The sequence shown here is derived from an EMBL/GenBank/DDBJ whole genome shotgun (WGS) entry which is preliminary data.</text>
</comment>
<dbReference type="NCBIfam" id="TIGR03083">
    <property type="entry name" value="maleylpyruvate isomerase family mycothiol-dependent enzyme"/>
    <property type="match status" value="1"/>
</dbReference>
<dbReference type="NCBIfam" id="TIGR03085">
    <property type="entry name" value="TIGR03085 family metal-binding protein"/>
    <property type="match status" value="1"/>
</dbReference>
<proteinExistence type="predicted"/>
<accession>A0ABN2ZV79</accession>
<evidence type="ECO:0000313" key="2">
    <source>
        <dbReference type="EMBL" id="GAA2148241.1"/>
    </source>
</evidence>